<keyword evidence="3" id="KW-1185">Reference proteome</keyword>
<feature type="domain" description="Heterokaryon incompatibility" evidence="1">
    <location>
        <begin position="230"/>
        <end position="382"/>
    </location>
</feature>
<dbReference type="InterPro" id="IPR010730">
    <property type="entry name" value="HET"/>
</dbReference>
<sequence>MSSAPRPSCILCNRIFAHYQGRYSPWALLCSSYSGVRHTVARVILERSARAGCKLCRLLYITVLEADQKQAQVEDGEHVQDEREMMEDIHFQFSFEKRYDDHNTKFIRPVLQVSRLDTIFSRTLEFDVGTLDGDPLGDEQPIAVPHVLSIGDEKLRYALPVRKQTSDRGTRTIFQMIQGWVNACNERPHEKDVADCCAANPTVPTRLLDVTGAPQKLRLVNTGGKAHAAYATLSYCCGDTEPLRTTTASLAQHMDDIAITRLPWMFLDAVKTARWLNLQYIWIDALCIVQDDERDREHEMARMDSVFQNSYVTIVPARARCCREGFLKADQLWNPLATLPVRCEGGARGKMLLTPKSNLPRDDELYALAREPPHERAWTLQEVVLSPRVLIYTHDSIVWKCFCHEKGLVYNSLTGEAMGRDWNGYCAAAGLTSMRLCPSGRVLQPSVTATMPSFLLRLDPVVSGRLSVLQTRTRQLYRIWEFLAQDYSNRRLTHPHDKLPALAGLAAYFARALDGRDTYLAGLWRGHFVHELCWTVDAKRAAALGGARHVHQREEPDTWRAPSWSWMSVDGPIAFEPNRHTTFETSHIKRFRAEAQPLHPDAPFSRLRPGAAFLDIAGCLLPYDATEDCRIFFDAVDAAGGQSIAESCASPNAGAAVTTPTSPAPPEGHEELRLLLVATCQTFSSQKRQGNLLPSGSIWGLVLQRVEAEAEVFERVGHFTGGWRAAQQFPGNEREVRIV</sequence>
<evidence type="ECO:0000313" key="3">
    <source>
        <dbReference type="Proteomes" id="UP001521184"/>
    </source>
</evidence>
<gene>
    <name evidence="2" type="ORF">SLS58_003859</name>
</gene>
<accession>A0ABR3TVP0</accession>
<proteinExistence type="predicted"/>
<dbReference type="Pfam" id="PF06985">
    <property type="entry name" value="HET"/>
    <property type="match status" value="1"/>
</dbReference>
<evidence type="ECO:0000313" key="2">
    <source>
        <dbReference type="EMBL" id="KAL1645548.1"/>
    </source>
</evidence>
<dbReference type="Proteomes" id="UP001521184">
    <property type="component" value="Unassembled WGS sequence"/>
</dbReference>
<comment type="caution">
    <text evidence="2">The sequence shown here is derived from an EMBL/GenBank/DDBJ whole genome shotgun (WGS) entry which is preliminary data.</text>
</comment>
<dbReference type="PANTHER" id="PTHR33112">
    <property type="entry name" value="DOMAIN PROTEIN, PUTATIVE-RELATED"/>
    <property type="match status" value="1"/>
</dbReference>
<dbReference type="PANTHER" id="PTHR33112:SF16">
    <property type="entry name" value="HETEROKARYON INCOMPATIBILITY DOMAIN-CONTAINING PROTEIN"/>
    <property type="match status" value="1"/>
</dbReference>
<organism evidence="2 3">
    <name type="scientific">Diplodia intermedia</name>
    <dbReference type="NCBI Taxonomy" id="856260"/>
    <lineage>
        <taxon>Eukaryota</taxon>
        <taxon>Fungi</taxon>
        <taxon>Dikarya</taxon>
        <taxon>Ascomycota</taxon>
        <taxon>Pezizomycotina</taxon>
        <taxon>Dothideomycetes</taxon>
        <taxon>Dothideomycetes incertae sedis</taxon>
        <taxon>Botryosphaeriales</taxon>
        <taxon>Botryosphaeriaceae</taxon>
        <taxon>Diplodia</taxon>
    </lineage>
</organism>
<name>A0ABR3TVP0_9PEZI</name>
<dbReference type="EMBL" id="JAKEKT020000019">
    <property type="protein sequence ID" value="KAL1645548.1"/>
    <property type="molecule type" value="Genomic_DNA"/>
</dbReference>
<protein>
    <recommendedName>
        <fullName evidence="1">Heterokaryon incompatibility domain-containing protein</fullName>
    </recommendedName>
</protein>
<reference evidence="2 3" key="1">
    <citation type="journal article" date="2023" name="Plant Dis.">
        <title>First Report of Diplodia intermedia Causing Canker and Dieback Diseases on Apple Trees in Canada.</title>
        <authorList>
            <person name="Ellouze W."/>
            <person name="Ilyukhin E."/>
            <person name="Sulman M."/>
            <person name="Ali S."/>
        </authorList>
    </citation>
    <scope>NUCLEOTIDE SEQUENCE [LARGE SCALE GENOMIC DNA]</scope>
    <source>
        <strain evidence="2 3">M45-28</strain>
    </source>
</reference>
<evidence type="ECO:0000259" key="1">
    <source>
        <dbReference type="Pfam" id="PF06985"/>
    </source>
</evidence>